<evidence type="ECO:0000313" key="2">
    <source>
        <dbReference type="Proteomes" id="UP000316778"/>
    </source>
</evidence>
<proteinExistence type="predicted"/>
<dbReference type="RefSeq" id="WP_145718697.1">
    <property type="nucleotide sequence ID" value="NZ_BAAAFY010000006.1"/>
</dbReference>
<comment type="caution">
    <text evidence="1">The sequence shown here is derived from an EMBL/GenBank/DDBJ whole genome shotgun (WGS) entry which is preliminary data.</text>
</comment>
<organism evidence="1 2">
    <name type="scientific">Chitinophaga japonensis</name>
    <name type="common">Flexibacter japonensis</name>
    <dbReference type="NCBI Taxonomy" id="104662"/>
    <lineage>
        <taxon>Bacteria</taxon>
        <taxon>Pseudomonadati</taxon>
        <taxon>Bacteroidota</taxon>
        <taxon>Chitinophagia</taxon>
        <taxon>Chitinophagales</taxon>
        <taxon>Chitinophagaceae</taxon>
        <taxon>Chitinophaga</taxon>
    </lineage>
</organism>
<accession>A0A562SMJ3</accession>
<keyword evidence="2" id="KW-1185">Reference proteome</keyword>
<name>A0A562SMJ3_CHIJA</name>
<reference evidence="1 2" key="1">
    <citation type="journal article" date="2013" name="Stand. Genomic Sci.">
        <title>Genomic Encyclopedia of Type Strains, Phase I: The one thousand microbial genomes (KMG-I) project.</title>
        <authorList>
            <person name="Kyrpides N.C."/>
            <person name="Woyke T."/>
            <person name="Eisen J.A."/>
            <person name="Garrity G."/>
            <person name="Lilburn T.G."/>
            <person name="Beck B.J."/>
            <person name="Whitman W.B."/>
            <person name="Hugenholtz P."/>
            <person name="Klenk H.P."/>
        </authorList>
    </citation>
    <scope>NUCLEOTIDE SEQUENCE [LARGE SCALE GENOMIC DNA]</scope>
    <source>
        <strain evidence="1 2">DSM 13484</strain>
    </source>
</reference>
<gene>
    <name evidence="1" type="ORF">LX66_5101</name>
</gene>
<dbReference type="Proteomes" id="UP000316778">
    <property type="component" value="Unassembled WGS sequence"/>
</dbReference>
<dbReference type="PANTHER" id="PTHR28037:SF1">
    <property type="entry name" value="ALCOHOL O-ACETYLTRANSFERASE 1-RELATED"/>
    <property type="match status" value="1"/>
</dbReference>
<dbReference type="PANTHER" id="PTHR28037">
    <property type="entry name" value="ALCOHOL O-ACETYLTRANSFERASE 1-RELATED"/>
    <property type="match status" value="1"/>
</dbReference>
<dbReference type="EMBL" id="VLLG01000006">
    <property type="protein sequence ID" value="TWI82527.1"/>
    <property type="molecule type" value="Genomic_DNA"/>
</dbReference>
<dbReference type="AlphaFoldDB" id="A0A562SMJ3"/>
<dbReference type="OrthoDB" id="4876345at2"/>
<dbReference type="InterPro" id="IPR052058">
    <property type="entry name" value="Alcohol_O-acetyltransferase"/>
</dbReference>
<dbReference type="GO" id="GO:0008080">
    <property type="term" value="F:N-acetyltransferase activity"/>
    <property type="evidence" value="ECO:0007669"/>
    <property type="project" value="TreeGrafter"/>
</dbReference>
<protein>
    <submittedName>
        <fullName evidence="1">NRPS condensation-like uncharacterized protein</fullName>
    </submittedName>
</protein>
<evidence type="ECO:0000313" key="1">
    <source>
        <dbReference type="EMBL" id="TWI82527.1"/>
    </source>
</evidence>
<sequence>MQDKNDFWLRLDNAAKIYPAIKDRELTAVFRVGVQLKERIKARSLLKAVHSIEERFPYYKVKLKAGFFWYYLEPEDQPVIVMADQGLPCRAFGKEELMFRVLVKENTISVEFSHILTDGTGALEFLKTLLLAYLEQCGLQPPAGLPFLHPGASPLAEEHEDAYNRYFKKIDIRPPRIPKAFHIPFRLRKVPRLDVLTAIIPTADIIKQAKAQGVSLTEYLVAVYLYSLQQVYEQQTPLRKRAARKILRIEVPVNLRRMFPSRTMRNFSLYVMPGIDLRLGHYSFEEIVKTVFHQMQLETESKLIRKMISRNVGGEKNPFVRRVPLFIKSFILSRLYTLGTRQYSGVVTNLGKIDLGPEINRMIDLFLFIPPPPNDILKVNCAVAGFDNKLALTFANVTSSKALERQFFTFLTAQGIPVRIVKQYKPDAHEHL</sequence>